<gene>
    <name evidence="2" type="ORF">PF004_g18740</name>
    <name evidence="1" type="ORF">PF009_g21710</name>
</gene>
<comment type="caution">
    <text evidence="1">The sequence shown here is derived from an EMBL/GenBank/DDBJ whole genome shotgun (WGS) entry which is preliminary data.</text>
</comment>
<sequence>MKQIDTPHPEALIVWAVKPCRERVVKRERVVFNPKEELFPPRVESYHPADSLPGEVVEPSRCRCIELAPPALLSSDVHQSLSNSLLPKQIFVRLAGYCPSAFALPEAYQAGDSRVRMDELYENAYASLALCCLY</sequence>
<evidence type="ECO:0000313" key="2">
    <source>
        <dbReference type="EMBL" id="KAE9201360.1"/>
    </source>
</evidence>
<proteinExistence type="predicted"/>
<dbReference type="Proteomes" id="UP000429523">
    <property type="component" value="Unassembled WGS sequence"/>
</dbReference>
<dbReference type="Proteomes" id="UP000476176">
    <property type="component" value="Unassembled WGS sequence"/>
</dbReference>
<evidence type="ECO:0000313" key="4">
    <source>
        <dbReference type="Proteomes" id="UP000476176"/>
    </source>
</evidence>
<accession>A0A6A3E749</accession>
<dbReference type="AlphaFoldDB" id="A0A6A3E749"/>
<dbReference type="EMBL" id="QXGF01001734">
    <property type="protein sequence ID" value="KAE8928136.1"/>
    <property type="molecule type" value="Genomic_DNA"/>
</dbReference>
<evidence type="ECO:0000313" key="1">
    <source>
        <dbReference type="EMBL" id="KAE8928136.1"/>
    </source>
</evidence>
<organism evidence="1 3">
    <name type="scientific">Phytophthora fragariae</name>
    <dbReference type="NCBI Taxonomy" id="53985"/>
    <lineage>
        <taxon>Eukaryota</taxon>
        <taxon>Sar</taxon>
        <taxon>Stramenopiles</taxon>
        <taxon>Oomycota</taxon>
        <taxon>Peronosporomycetes</taxon>
        <taxon>Peronosporales</taxon>
        <taxon>Peronosporaceae</taxon>
        <taxon>Phytophthora</taxon>
    </lineage>
</organism>
<evidence type="ECO:0000313" key="3">
    <source>
        <dbReference type="Proteomes" id="UP000429523"/>
    </source>
</evidence>
<reference evidence="1 3" key="1">
    <citation type="submission" date="2018-08" db="EMBL/GenBank/DDBJ databases">
        <title>Genomic investigation of the strawberry pathogen Phytophthora fragariae indicates pathogenicity is determined by transcriptional variation in three key races.</title>
        <authorList>
            <person name="Adams T.M."/>
            <person name="Armitage A.D."/>
            <person name="Sobczyk M.K."/>
            <person name="Bates H.J."/>
            <person name="Dunwell J.M."/>
            <person name="Nellist C.F."/>
            <person name="Harrison R.J."/>
        </authorList>
    </citation>
    <scope>NUCLEOTIDE SEQUENCE [LARGE SCALE GENOMIC DNA]</scope>
    <source>
        <strain evidence="2 4">BC-23</strain>
        <strain evidence="1 3">NOV-9</strain>
    </source>
</reference>
<dbReference type="EMBL" id="QXGC01001514">
    <property type="protein sequence ID" value="KAE9201360.1"/>
    <property type="molecule type" value="Genomic_DNA"/>
</dbReference>
<protein>
    <submittedName>
        <fullName evidence="1">Uncharacterized protein</fullName>
    </submittedName>
</protein>
<name>A0A6A3E749_9STRA</name>